<feature type="domain" description="HTH crp-type" evidence="1">
    <location>
        <begin position="50"/>
        <end position="121"/>
    </location>
</feature>
<name>A0ABW0KH98_9BACL</name>
<dbReference type="PROSITE" id="PS51063">
    <property type="entry name" value="HTH_CRP_2"/>
    <property type="match status" value="1"/>
</dbReference>
<dbReference type="Proteomes" id="UP001596044">
    <property type="component" value="Unassembled WGS sequence"/>
</dbReference>
<dbReference type="InterPro" id="IPR036390">
    <property type="entry name" value="WH_DNA-bd_sf"/>
</dbReference>
<dbReference type="PRINTS" id="PR00034">
    <property type="entry name" value="HTHCRP"/>
</dbReference>
<gene>
    <name evidence="2" type="ORF">ACFPOG_30685</name>
</gene>
<dbReference type="EMBL" id="JBHSMJ010000058">
    <property type="protein sequence ID" value="MFC5452575.1"/>
    <property type="molecule type" value="Genomic_DNA"/>
</dbReference>
<sequence length="121" mass="13872">MITKQVRTEGNEYLVTVAEWKSLLSNNEVFTEKRLDTVMKWELLEKLAIGNVEDRVLHLLLKLSEQFGTENDCFVKIDFPLTHQEIANMIGVTRESVTTILKDLSPKGIIRTGRMQISVHS</sequence>
<keyword evidence="3" id="KW-1185">Reference proteome</keyword>
<dbReference type="Gene3D" id="1.10.10.10">
    <property type="entry name" value="Winged helix-like DNA-binding domain superfamily/Winged helix DNA-binding domain"/>
    <property type="match status" value="1"/>
</dbReference>
<evidence type="ECO:0000259" key="1">
    <source>
        <dbReference type="PROSITE" id="PS51063"/>
    </source>
</evidence>
<comment type="caution">
    <text evidence="2">The sequence shown here is derived from an EMBL/GenBank/DDBJ whole genome shotgun (WGS) entry which is preliminary data.</text>
</comment>
<dbReference type="SUPFAM" id="SSF46785">
    <property type="entry name" value="Winged helix' DNA-binding domain"/>
    <property type="match status" value="1"/>
</dbReference>
<dbReference type="Pfam" id="PF13545">
    <property type="entry name" value="HTH_Crp_2"/>
    <property type="match status" value="1"/>
</dbReference>
<dbReference type="InterPro" id="IPR012318">
    <property type="entry name" value="HTH_CRP"/>
</dbReference>
<reference evidence="3" key="1">
    <citation type="journal article" date="2019" name="Int. J. Syst. Evol. Microbiol.">
        <title>The Global Catalogue of Microorganisms (GCM) 10K type strain sequencing project: providing services to taxonomists for standard genome sequencing and annotation.</title>
        <authorList>
            <consortium name="The Broad Institute Genomics Platform"/>
            <consortium name="The Broad Institute Genome Sequencing Center for Infectious Disease"/>
            <person name="Wu L."/>
            <person name="Ma J."/>
        </authorList>
    </citation>
    <scope>NUCLEOTIDE SEQUENCE [LARGE SCALE GENOMIC DNA]</scope>
    <source>
        <strain evidence="3">KACC 11904</strain>
    </source>
</reference>
<evidence type="ECO:0000313" key="2">
    <source>
        <dbReference type="EMBL" id="MFC5452575.1"/>
    </source>
</evidence>
<dbReference type="SMART" id="SM00419">
    <property type="entry name" value="HTH_CRP"/>
    <property type="match status" value="1"/>
</dbReference>
<proteinExistence type="predicted"/>
<protein>
    <submittedName>
        <fullName evidence="2">Crp/Fnr family transcriptional regulator</fullName>
    </submittedName>
</protein>
<evidence type="ECO:0000313" key="3">
    <source>
        <dbReference type="Proteomes" id="UP001596044"/>
    </source>
</evidence>
<dbReference type="RefSeq" id="WP_377526815.1">
    <property type="nucleotide sequence ID" value="NZ_JBHSMJ010000058.1"/>
</dbReference>
<organism evidence="2 3">
    <name type="scientific">Paenibacillus aestuarii</name>
    <dbReference type="NCBI Taxonomy" id="516965"/>
    <lineage>
        <taxon>Bacteria</taxon>
        <taxon>Bacillati</taxon>
        <taxon>Bacillota</taxon>
        <taxon>Bacilli</taxon>
        <taxon>Bacillales</taxon>
        <taxon>Paenibacillaceae</taxon>
        <taxon>Paenibacillus</taxon>
    </lineage>
</organism>
<dbReference type="InterPro" id="IPR036388">
    <property type="entry name" value="WH-like_DNA-bd_sf"/>
</dbReference>
<accession>A0ABW0KH98</accession>